<proteinExistence type="predicted"/>
<gene>
    <name evidence="1" type="ORF">VNO77_21902</name>
</gene>
<name>A0AAN9L2H6_CANGL</name>
<accession>A0AAN9L2H6</accession>
<protein>
    <submittedName>
        <fullName evidence="1">Uncharacterized protein</fullName>
    </submittedName>
</protein>
<sequence>MQGCKLHDITIHRQPNPTPSFSKYRSQPLSVIICIFQKLLPFLILPKQGSSDPPPARAPLLGKTHHEMRVFLTRHGIQVCGARIVMMERGREFRKSEDTRGWASTCPLFRSRVYPSFHVSGPPVEGCQKELDRSLSPSEAVGYRQVGFGSDGGDFPNLN</sequence>
<comment type="caution">
    <text evidence="1">The sequence shown here is derived from an EMBL/GenBank/DDBJ whole genome shotgun (WGS) entry which is preliminary data.</text>
</comment>
<evidence type="ECO:0000313" key="2">
    <source>
        <dbReference type="Proteomes" id="UP001367508"/>
    </source>
</evidence>
<keyword evidence="2" id="KW-1185">Reference proteome</keyword>
<evidence type="ECO:0000313" key="1">
    <source>
        <dbReference type="EMBL" id="KAK7327811.1"/>
    </source>
</evidence>
<reference evidence="1 2" key="1">
    <citation type="submission" date="2024-01" db="EMBL/GenBank/DDBJ databases">
        <title>The genomes of 5 underutilized Papilionoideae crops provide insights into root nodulation and disease resistanc.</title>
        <authorList>
            <person name="Jiang F."/>
        </authorList>
    </citation>
    <scope>NUCLEOTIDE SEQUENCE [LARGE SCALE GENOMIC DNA]</scope>
    <source>
        <strain evidence="1">LVBAO_FW01</strain>
        <tissue evidence="1">Leaves</tissue>
    </source>
</reference>
<organism evidence="1 2">
    <name type="scientific">Canavalia gladiata</name>
    <name type="common">Sword bean</name>
    <name type="synonym">Dolichos gladiatus</name>
    <dbReference type="NCBI Taxonomy" id="3824"/>
    <lineage>
        <taxon>Eukaryota</taxon>
        <taxon>Viridiplantae</taxon>
        <taxon>Streptophyta</taxon>
        <taxon>Embryophyta</taxon>
        <taxon>Tracheophyta</taxon>
        <taxon>Spermatophyta</taxon>
        <taxon>Magnoliopsida</taxon>
        <taxon>eudicotyledons</taxon>
        <taxon>Gunneridae</taxon>
        <taxon>Pentapetalae</taxon>
        <taxon>rosids</taxon>
        <taxon>fabids</taxon>
        <taxon>Fabales</taxon>
        <taxon>Fabaceae</taxon>
        <taxon>Papilionoideae</taxon>
        <taxon>50 kb inversion clade</taxon>
        <taxon>NPAAA clade</taxon>
        <taxon>indigoferoid/millettioid clade</taxon>
        <taxon>Phaseoleae</taxon>
        <taxon>Canavalia</taxon>
    </lineage>
</organism>
<dbReference type="Proteomes" id="UP001367508">
    <property type="component" value="Unassembled WGS sequence"/>
</dbReference>
<dbReference type="AlphaFoldDB" id="A0AAN9L2H6"/>
<dbReference type="EMBL" id="JAYMYQ010000005">
    <property type="protein sequence ID" value="KAK7327811.1"/>
    <property type="molecule type" value="Genomic_DNA"/>
</dbReference>